<feature type="domain" description="RFX1-4/6/8-like BCD" evidence="3">
    <location>
        <begin position="1"/>
        <end position="33"/>
    </location>
</feature>
<dbReference type="InParanoid" id="G5C8V7"/>
<dbReference type="STRING" id="10181.G5C8V7"/>
<dbReference type="EMBL" id="JH173932">
    <property type="protein sequence ID" value="EHB17968.1"/>
    <property type="molecule type" value="Genomic_DNA"/>
</dbReference>
<name>G5C8V7_HETGA</name>
<protein>
    <recommendedName>
        <fullName evidence="3">RFX1-4/6/8-like BCD domain-containing protein</fullName>
    </recommendedName>
</protein>
<keyword evidence="2" id="KW-0732">Signal</keyword>
<feature type="region of interest" description="Disordered" evidence="1">
    <location>
        <begin position="65"/>
        <end position="85"/>
    </location>
</feature>
<feature type="non-terminal residue" evidence="4">
    <location>
        <position position="1"/>
    </location>
</feature>
<accession>G5C8V7</accession>
<proteinExistence type="predicted"/>
<dbReference type="InterPro" id="IPR057321">
    <property type="entry name" value="RFX1-4/6/8-like_BCD"/>
</dbReference>
<dbReference type="Proteomes" id="UP000006813">
    <property type="component" value="Unassembled WGS sequence"/>
</dbReference>
<dbReference type="AlphaFoldDB" id="G5C8V7"/>
<feature type="signal peptide" evidence="2">
    <location>
        <begin position="1"/>
        <end position="28"/>
    </location>
</feature>
<reference evidence="4 5" key="1">
    <citation type="journal article" date="2011" name="Nature">
        <title>Genome sequencing reveals insights into physiology and longevity of the naked mole rat.</title>
        <authorList>
            <person name="Kim E.B."/>
            <person name="Fang X."/>
            <person name="Fushan A.A."/>
            <person name="Huang Z."/>
            <person name="Lobanov A.V."/>
            <person name="Han L."/>
            <person name="Marino S.M."/>
            <person name="Sun X."/>
            <person name="Turanov A.A."/>
            <person name="Yang P."/>
            <person name="Yim S.H."/>
            <person name="Zhao X."/>
            <person name="Kasaikina M.V."/>
            <person name="Stoletzki N."/>
            <person name="Peng C."/>
            <person name="Polak P."/>
            <person name="Xiong Z."/>
            <person name="Kiezun A."/>
            <person name="Zhu Y."/>
            <person name="Chen Y."/>
            <person name="Kryukov G.V."/>
            <person name="Zhang Q."/>
            <person name="Peshkin L."/>
            <person name="Yang L."/>
            <person name="Bronson R.T."/>
            <person name="Buffenstein R."/>
            <person name="Wang B."/>
            <person name="Han C."/>
            <person name="Li Q."/>
            <person name="Chen L."/>
            <person name="Zhao W."/>
            <person name="Sunyaev S.R."/>
            <person name="Park T.J."/>
            <person name="Zhang G."/>
            <person name="Wang J."/>
            <person name="Gladyshev V.N."/>
        </authorList>
    </citation>
    <scope>NUCLEOTIDE SEQUENCE [LARGE SCALE GENOMIC DNA]</scope>
</reference>
<evidence type="ECO:0000256" key="2">
    <source>
        <dbReference type="SAM" id="SignalP"/>
    </source>
</evidence>
<dbReference type="Pfam" id="PF25340">
    <property type="entry name" value="BCD_RFX"/>
    <property type="match status" value="1"/>
</dbReference>
<evidence type="ECO:0000259" key="3">
    <source>
        <dbReference type="Pfam" id="PF25340"/>
    </source>
</evidence>
<gene>
    <name evidence="4" type="ORF">GW7_01974</name>
</gene>
<dbReference type="eggNOG" id="KOG3712">
    <property type="taxonomic scope" value="Eukaryota"/>
</dbReference>
<organism evidence="4 5">
    <name type="scientific">Heterocephalus glaber</name>
    <name type="common">Naked mole rat</name>
    <dbReference type="NCBI Taxonomy" id="10181"/>
    <lineage>
        <taxon>Eukaryota</taxon>
        <taxon>Metazoa</taxon>
        <taxon>Chordata</taxon>
        <taxon>Craniata</taxon>
        <taxon>Vertebrata</taxon>
        <taxon>Euteleostomi</taxon>
        <taxon>Mammalia</taxon>
        <taxon>Eutheria</taxon>
        <taxon>Euarchontoglires</taxon>
        <taxon>Glires</taxon>
        <taxon>Rodentia</taxon>
        <taxon>Hystricomorpha</taxon>
        <taxon>Bathyergidae</taxon>
        <taxon>Heterocephalus</taxon>
    </lineage>
</organism>
<evidence type="ECO:0000313" key="5">
    <source>
        <dbReference type="Proteomes" id="UP000006813"/>
    </source>
</evidence>
<sequence length="157" mass="17586">MTLCHRESFGFWHLFHLLLLDYVTHIFQSCLEEEEEEEDVGNPKDMLPDDRSLVQPIQALFHPLDSPLPQEYASPGAGPPRVTLGHKSQDLSPIGVSSMVLWVLGLLVDTATSNKLVQVLLEDKVTKSAMRLSVPMEEEAIVTLKDGQRLVIRISDV</sequence>
<evidence type="ECO:0000256" key="1">
    <source>
        <dbReference type="SAM" id="MobiDB-lite"/>
    </source>
</evidence>
<evidence type="ECO:0000313" key="4">
    <source>
        <dbReference type="EMBL" id="EHB17968.1"/>
    </source>
</evidence>
<feature type="chain" id="PRO_5003475250" description="RFX1-4/6/8-like BCD domain-containing protein" evidence="2">
    <location>
        <begin position="29"/>
        <end position="157"/>
    </location>
</feature>